<accession>A0A0S3PS69</accession>
<evidence type="ECO:0000313" key="4">
    <source>
        <dbReference type="Proteomes" id="UP000236884"/>
    </source>
</evidence>
<dbReference type="InterPro" id="IPR006683">
    <property type="entry name" value="Thioestr_dom"/>
</dbReference>
<dbReference type="Proteomes" id="UP000236884">
    <property type="component" value="Chromosome"/>
</dbReference>
<dbReference type="KEGG" id="vgo:GJW-30_1_01272"/>
<organism evidence="3 4">
    <name type="scientific">Variibacter gotjawalensis</name>
    <dbReference type="NCBI Taxonomy" id="1333996"/>
    <lineage>
        <taxon>Bacteria</taxon>
        <taxon>Pseudomonadati</taxon>
        <taxon>Pseudomonadota</taxon>
        <taxon>Alphaproteobacteria</taxon>
        <taxon>Hyphomicrobiales</taxon>
        <taxon>Nitrobacteraceae</taxon>
        <taxon>Variibacter</taxon>
    </lineage>
</organism>
<dbReference type="InterPro" id="IPR003736">
    <property type="entry name" value="PAAI_dom"/>
</dbReference>
<dbReference type="CDD" id="cd03443">
    <property type="entry name" value="PaaI_thioesterase"/>
    <property type="match status" value="1"/>
</dbReference>
<evidence type="ECO:0000313" key="3">
    <source>
        <dbReference type="EMBL" id="BAT58745.1"/>
    </source>
</evidence>
<sequence>MLAPKDIQYGVATPQQIAGLTGLETLQAMLAGKLPAPPISKTLNFILTEVGEGTCVFEGEPTAEFLNPMGGVHGGWALTILDSVTGCAGHSTLPPGVGYASIETKGNFSRAITIKTGRVRATGKVVSRGKQIISVEGRIEDIEGRILAHGTSTLMVFAPRG</sequence>
<dbReference type="NCBIfam" id="TIGR00369">
    <property type="entry name" value="unchar_dom_1"/>
    <property type="match status" value="1"/>
</dbReference>
<protein>
    <submittedName>
        <fullName evidence="3">Thioesterase superfamily protein</fullName>
    </submittedName>
</protein>
<dbReference type="RefSeq" id="WP_197703774.1">
    <property type="nucleotide sequence ID" value="NZ_AP014946.1"/>
</dbReference>
<dbReference type="GO" id="GO:0016289">
    <property type="term" value="F:acyl-CoA hydrolase activity"/>
    <property type="evidence" value="ECO:0007669"/>
    <property type="project" value="UniProtKB-ARBA"/>
</dbReference>
<feature type="domain" description="Thioesterase" evidence="2">
    <location>
        <begin position="69"/>
        <end position="146"/>
    </location>
</feature>
<keyword evidence="4" id="KW-1185">Reference proteome</keyword>
<proteinExistence type="predicted"/>
<gene>
    <name evidence="3" type="ORF">GJW-30_1_01272</name>
</gene>
<name>A0A0S3PS69_9BRAD</name>
<evidence type="ECO:0000259" key="2">
    <source>
        <dbReference type="Pfam" id="PF03061"/>
    </source>
</evidence>
<reference evidence="3 4" key="1">
    <citation type="submission" date="2015-08" db="EMBL/GenBank/DDBJ databases">
        <title>Investigation of the bacterial diversity of lava forest soil.</title>
        <authorList>
            <person name="Lee J.S."/>
        </authorList>
    </citation>
    <scope>NUCLEOTIDE SEQUENCE [LARGE SCALE GENOMIC DNA]</scope>
    <source>
        <strain evidence="3 4">GJW-30</strain>
    </source>
</reference>
<dbReference type="SUPFAM" id="SSF54637">
    <property type="entry name" value="Thioesterase/thiol ester dehydrase-isomerase"/>
    <property type="match status" value="1"/>
</dbReference>
<evidence type="ECO:0000256" key="1">
    <source>
        <dbReference type="ARBA" id="ARBA00022801"/>
    </source>
</evidence>
<dbReference type="EMBL" id="AP014946">
    <property type="protein sequence ID" value="BAT58745.1"/>
    <property type="molecule type" value="Genomic_DNA"/>
</dbReference>
<dbReference type="Pfam" id="PF03061">
    <property type="entry name" value="4HBT"/>
    <property type="match status" value="1"/>
</dbReference>
<dbReference type="AlphaFoldDB" id="A0A0S3PS69"/>
<keyword evidence="1" id="KW-0378">Hydrolase</keyword>
<dbReference type="InterPro" id="IPR029069">
    <property type="entry name" value="HotDog_dom_sf"/>
</dbReference>
<dbReference type="Gene3D" id="3.10.129.10">
    <property type="entry name" value="Hotdog Thioesterase"/>
    <property type="match status" value="1"/>
</dbReference>